<keyword evidence="1" id="KW-1133">Transmembrane helix</keyword>
<feature type="transmembrane region" description="Helical" evidence="1">
    <location>
        <begin position="164"/>
        <end position="190"/>
    </location>
</feature>
<accession>A0ABU1VMW9</accession>
<dbReference type="RefSeq" id="WP_310052917.1">
    <property type="nucleotide sequence ID" value="NZ_JAVDVW010000001.1"/>
</dbReference>
<comment type="caution">
    <text evidence="2">The sequence shown here is derived from an EMBL/GenBank/DDBJ whole genome shotgun (WGS) entry which is preliminary data.</text>
</comment>
<name>A0ABU1VMW9_9GAMM</name>
<dbReference type="Proteomes" id="UP001267878">
    <property type="component" value="Unassembled WGS sequence"/>
</dbReference>
<proteinExistence type="predicted"/>
<gene>
    <name evidence="2" type="ORF">J2X04_001181</name>
</gene>
<feature type="transmembrane region" description="Helical" evidence="1">
    <location>
        <begin position="66"/>
        <end position="86"/>
    </location>
</feature>
<keyword evidence="1" id="KW-0472">Membrane</keyword>
<dbReference type="EMBL" id="JAVDVW010000001">
    <property type="protein sequence ID" value="MDR7098834.1"/>
    <property type="molecule type" value="Genomic_DNA"/>
</dbReference>
<feature type="transmembrane region" description="Helical" evidence="1">
    <location>
        <begin position="211"/>
        <end position="240"/>
    </location>
</feature>
<feature type="transmembrane region" description="Helical" evidence="1">
    <location>
        <begin position="117"/>
        <end position="144"/>
    </location>
</feature>
<evidence type="ECO:0000256" key="1">
    <source>
        <dbReference type="SAM" id="Phobius"/>
    </source>
</evidence>
<feature type="transmembrane region" description="Helical" evidence="1">
    <location>
        <begin position="39"/>
        <end position="60"/>
    </location>
</feature>
<reference evidence="2 3" key="1">
    <citation type="submission" date="2023-07" db="EMBL/GenBank/DDBJ databases">
        <title>Sorghum-associated microbial communities from plants grown in Nebraska, USA.</title>
        <authorList>
            <person name="Schachtman D."/>
        </authorList>
    </citation>
    <scope>NUCLEOTIDE SEQUENCE [LARGE SCALE GENOMIC DNA]</scope>
    <source>
        <strain evidence="2 3">BE187</strain>
    </source>
</reference>
<dbReference type="InterPro" id="IPR018692">
    <property type="entry name" value="DUF2189"/>
</dbReference>
<organism evidence="2 3">
    <name type="scientific">Agrilutibacter niabensis</name>
    <dbReference type="NCBI Taxonomy" id="380628"/>
    <lineage>
        <taxon>Bacteria</taxon>
        <taxon>Pseudomonadati</taxon>
        <taxon>Pseudomonadota</taxon>
        <taxon>Gammaproteobacteria</taxon>
        <taxon>Lysobacterales</taxon>
        <taxon>Lysobacteraceae</taxon>
        <taxon>Agrilutibacter</taxon>
    </lineage>
</organism>
<keyword evidence="3" id="KW-1185">Reference proteome</keyword>
<dbReference type="Pfam" id="PF09955">
    <property type="entry name" value="DUF2189"/>
    <property type="match status" value="1"/>
</dbReference>
<protein>
    <submittedName>
        <fullName evidence="2">Membrane protein</fullName>
    </submittedName>
</protein>
<keyword evidence="1" id="KW-0812">Transmembrane</keyword>
<evidence type="ECO:0000313" key="3">
    <source>
        <dbReference type="Proteomes" id="UP001267878"/>
    </source>
</evidence>
<sequence>MTSMHSSVLSSHPGHGSEHIAVGEPLRWVSQGLHDFRRVPGLGIAYGVMVTVMGWVVFALGNHPYFIAAAVSGFLLLGPILGAGLIEASRAMAAGETPTFETSLQGLKRNLPALERFSFVLLAIAAAWLVISTVVLSATMGPIAPSVELSLWDNALRMMSSGQWFAWAAIGGVLAVVSFAVSVIAVPLILDQDAGAGDAVRGSLQAVARHPVACAGWALVIVLLTAVGIATALAGLIVIYPVLGHASWHAYQALRD</sequence>
<evidence type="ECO:0000313" key="2">
    <source>
        <dbReference type="EMBL" id="MDR7098834.1"/>
    </source>
</evidence>